<dbReference type="PANTHER" id="PTHR47738">
    <property type="entry name" value="PTS SYSTEM FRUCTOSE-LIKE EIIA COMPONENT-RELATED"/>
    <property type="match status" value="1"/>
</dbReference>
<dbReference type="Gene3D" id="3.40.930.10">
    <property type="entry name" value="Mannitol-specific EII, Chain A"/>
    <property type="match status" value="1"/>
</dbReference>
<dbReference type="Proteomes" id="UP000247483">
    <property type="component" value="Unassembled WGS sequence"/>
</dbReference>
<dbReference type="PANTHER" id="PTHR47738:SF3">
    <property type="entry name" value="PHOSPHOTRANSFERASE SYSTEM MANNITOL_FRUCTOSE-SPECIFIC IIA DOMAIN CONTAINING PROTEIN"/>
    <property type="match status" value="1"/>
</dbReference>
<evidence type="ECO:0000313" key="2">
    <source>
        <dbReference type="EMBL" id="PXZ03402.1"/>
    </source>
</evidence>
<dbReference type="InterPro" id="IPR051541">
    <property type="entry name" value="PTS_SugarTrans_NitroReg"/>
</dbReference>
<dbReference type="InterPro" id="IPR002178">
    <property type="entry name" value="PTS_EIIA_type-2_dom"/>
</dbReference>
<dbReference type="SUPFAM" id="SSF55804">
    <property type="entry name" value="Phoshotransferase/anion transport protein"/>
    <property type="match status" value="1"/>
</dbReference>
<comment type="caution">
    <text evidence="2">The sequence shown here is derived from an EMBL/GenBank/DDBJ whole genome shotgun (WGS) entry which is preliminary data.</text>
</comment>
<evidence type="ECO:0000259" key="1">
    <source>
        <dbReference type="PROSITE" id="PS51094"/>
    </source>
</evidence>
<gene>
    <name evidence="2" type="ORF">DKK79_11170</name>
</gene>
<dbReference type="RefSeq" id="WP_110424158.1">
    <property type="nucleotide sequence ID" value="NZ_QGLP01000006.1"/>
</dbReference>
<dbReference type="PROSITE" id="PS51094">
    <property type="entry name" value="PTS_EIIA_TYPE_2"/>
    <property type="match status" value="1"/>
</dbReference>
<dbReference type="Pfam" id="PF00359">
    <property type="entry name" value="PTS_EIIA_2"/>
    <property type="match status" value="1"/>
</dbReference>
<accession>A0A2V4DS77</accession>
<dbReference type="AlphaFoldDB" id="A0A2V4DS77"/>
<proteinExistence type="predicted"/>
<protein>
    <submittedName>
        <fullName evidence="2">PTS galactitol transporter subunit IIA</fullName>
    </submittedName>
</protein>
<sequence>MHILVHDLQEKVKTYQDAILTSGEYLLEKNYITPEYITACIDREKNYPTGLLINSGIGIAIPHGNSQFVKSDSISLVRSSKGVIFGQMADASLKVTCQLIFNLALATSEQHLSILRRLVTLFQDESFVSKCQQFNCQQTEELIIQQLNI</sequence>
<feature type="domain" description="PTS EIIA type-2" evidence="1">
    <location>
        <begin position="1"/>
        <end position="149"/>
    </location>
</feature>
<dbReference type="CDD" id="cd00211">
    <property type="entry name" value="PTS_IIA_fru"/>
    <property type="match status" value="1"/>
</dbReference>
<evidence type="ECO:0000313" key="3">
    <source>
        <dbReference type="Proteomes" id="UP000247483"/>
    </source>
</evidence>
<dbReference type="EMBL" id="QGLP01000006">
    <property type="protein sequence ID" value="PXZ03402.1"/>
    <property type="molecule type" value="Genomic_DNA"/>
</dbReference>
<dbReference type="InterPro" id="IPR016152">
    <property type="entry name" value="PTrfase/Anion_transptr"/>
</dbReference>
<reference evidence="2 3" key="1">
    <citation type="submission" date="2018-05" db="EMBL/GenBank/DDBJ databases">
        <title>Reference genomes for bee gut microbiota database.</title>
        <authorList>
            <person name="Ellegaard K.M."/>
        </authorList>
    </citation>
    <scope>NUCLEOTIDE SEQUENCE [LARGE SCALE GENOMIC DNA]</scope>
    <source>
        <strain evidence="2 3">ESL0177</strain>
    </source>
</reference>
<organism evidence="2 3">
    <name type="scientific">Gilliamella apicola</name>
    <dbReference type="NCBI Taxonomy" id="1196095"/>
    <lineage>
        <taxon>Bacteria</taxon>
        <taxon>Pseudomonadati</taxon>
        <taxon>Pseudomonadota</taxon>
        <taxon>Gammaproteobacteria</taxon>
        <taxon>Orbales</taxon>
        <taxon>Orbaceae</taxon>
        <taxon>Gilliamella</taxon>
    </lineage>
</organism>
<name>A0A2V4DS77_9GAMM</name>